<feature type="domain" description="Acyl-CoA dehydrogenase/oxidase C-terminal" evidence="7">
    <location>
        <begin position="251"/>
        <end position="400"/>
    </location>
</feature>
<gene>
    <name evidence="10" type="ORF">NAES01612_LOCUS18042</name>
</gene>
<dbReference type="InterPro" id="IPR009100">
    <property type="entry name" value="AcylCoA_DH/oxidase_NM_dom_sf"/>
</dbReference>
<dbReference type="InterPro" id="IPR050741">
    <property type="entry name" value="Acyl-CoA_dehydrogenase"/>
</dbReference>
<dbReference type="Gene3D" id="1.10.540.10">
    <property type="entry name" value="Acyl-CoA dehydrogenase/oxidase, N-terminal domain"/>
    <property type="match status" value="1"/>
</dbReference>
<comment type="cofactor">
    <cofactor evidence="1 6">
        <name>FAD</name>
        <dbReference type="ChEBI" id="CHEBI:57692"/>
    </cofactor>
</comment>
<comment type="similarity">
    <text evidence="2 6">Belongs to the acyl-CoA dehydrogenase family.</text>
</comment>
<keyword evidence="3 6" id="KW-0285">Flavoprotein</keyword>
<reference evidence="10" key="1">
    <citation type="submission" date="2021-01" db="EMBL/GenBank/DDBJ databases">
        <authorList>
            <person name="Corre E."/>
            <person name="Pelletier E."/>
            <person name="Niang G."/>
            <person name="Scheremetjew M."/>
            <person name="Finn R."/>
            <person name="Kale V."/>
            <person name="Holt S."/>
            <person name="Cochrane G."/>
            <person name="Meng A."/>
            <person name="Brown T."/>
            <person name="Cohen L."/>
        </authorList>
    </citation>
    <scope>NUCLEOTIDE SEQUENCE</scope>
    <source>
        <strain evidence="10">SoJaBio B1-5/56/2</strain>
    </source>
</reference>
<dbReference type="AlphaFoldDB" id="A0A7S4P207"/>
<evidence type="ECO:0000256" key="2">
    <source>
        <dbReference type="ARBA" id="ARBA00009347"/>
    </source>
</evidence>
<feature type="domain" description="Acyl-CoA dehydrogenase/oxidase N-terminal" evidence="9">
    <location>
        <begin position="28"/>
        <end position="142"/>
    </location>
</feature>
<dbReference type="Gene3D" id="2.40.110.10">
    <property type="entry name" value="Butyryl-CoA Dehydrogenase, subunit A, domain 2"/>
    <property type="match status" value="1"/>
</dbReference>
<dbReference type="PANTHER" id="PTHR48083">
    <property type="entry name" value="MEDIUM-CHAIN SPECIFIC ACYL-COA DEHYDROGENASE, MITOCHONDRIAL-RELATED"/>
    <property type="match status" value="1"/>
</dbReference>
<dbReference type="SUPFAM" id="SSF47203">
    <property type="entry name" value="Acyl-CoA dehydrogenase C-terminal domain-like"/>
    <property type="match status" value="1"/>
</dbReference>
<evidence type="ECO:0000256" key="3">
    <source>
        <dbReference type="ARBA" id="ARBA00022630"/>
    </source>
</evidence>
<dbReference type="InterPro" id="IPR037069">
    <property type="entry name" value="AcylCoA_DH/ox_N_sf"/>
</dbReference>
<feature type="domain" description="Acyl-CoA oxidase/dehydrogenase middle" evidence="8">
    <location>
        <begin position="146"/>
        <end position="239"/>
    </location>
</feature>
<sequence length="416" mass="46514">MPKFERFGNQIPFCEPAWYQGHHTPYYTEKHVQFRARVREFVEKEMKPNIDKWIKTGYPKSLHEEIYKTGLGAILYPKEYGGQRPDDFDAFYEVIMIDEMARCGGGGVLGQGGINSMALPPIMNFGSDYLKELVLRPVITGKKACCLAISESGAGSDVANIETTAERDGDFFVVNGHKKWITGGLFGDFFTTAVRTGGEGMGGISLLLIERDTPGVNVRKMETQFDNAHNTTFITFDNVRVPAKNLIGEEGQGFFYIVHNFNHERLVISISAARMSRLCYEEAIKYALKRKTFGKTLVQHQLVRFKLAEMARQIESLHDFVERTAYQFASGVPDAKLGGQCALLKVQASKTFEFCSREASQIFGGSSIVKEGQGKLVERMAREVRAQAIPGGSEEILLDFTIRDAVAKAKRLNSKL</sequence>
<evidence type="ECO:0008006" key="11">
    <source>
        <dbReference type="Google" id="ProtNLM"/>
    </source>
</evidence>
<accession>A0A7S4P207</accession>
<dbReference type="GO" id="GO:0005737">
    <property type="term" value="C:cytoplasm"/>
    <property type="evidence" value="ECO:0007669"/>
    <property type="project" value="TreeGrafter"/>
</dbReference>
<organism evidence="10">
    <name type="scientific">Paramoeba aestuarina</name>
    <dbReference type="NCBI Taxonomy" id="180227"/>
    <lineage>
        <taxon>Eukaryota</taxon>
        <taxon>Amoebozoa</taxon>
        <taxon>Discosea</taxon>
        <taxon>Flabellinia</taxon>
        <taxon>Dactylopodida</taxon>
        <taxon>Paramoebidae</taxon>
        <taxon>Paramoeba</taxon>
    </lineage>
</organism>
<dbReference type="Pfam" id="PF00441">
    <property type="entry name" value="Acyl-CoA_dh_1"/>
    <property type="match status" value="1"/>
</dbReference>
<dbReference type="InterPro" id="IPR009075">
    <property type="entry name" value="AcylCo_DH/oxidase_C"/>
</dbReference>
<dbReference type="InterPro" id="IPR046373">
    <property type="entry name" value="Acyl-CoA_Oxase/DH_mid-dom_sf"/>
</dbReference>
<dbReference type="GO" id="GO:0050660">
    <property type="term" value="F:flavin adenine dinucleotide binding"/>
    <property type="evidence" value="ECO:0007669"/>
    <property type="project" value="InterPro"/>
</dbReference>
<evidence type="ECO:0000313" key="10">
    <source>
        <dbReference type="EMBL" id="CAE2321082.1"/>
    </source>
</evidence>
<evidence type="ECO:0000259" key="7">
    <source>
        <dbReference type="Pfam" id="PF00441"/>
    </source>
</evidence>
<protein>
    <recommendedName>
        <fullName evidence="11">Acyl-CoA dehydrogenase</fullName>
    </recommendedName>
</protein>
<evidence type="ECO:0000256" key="4">
    <source>
        <dbReference type="ARBA" id="ARBA00022827"/>
    </source>
</evidence>
<dbReference type="Gene3D" id="1.20.140.10">
    <property type="entry name" value="Butyryl-CoA Dehydrogenase, subunit A, domain 3"/>
    <property type="match status" value="1"/>
</dbReference>
<evidence type="ECO:0000259" key="8">
    <source>
        <dbReference type="Pfam" id="PF02770"/>
    </source>
</evidence>
<dbReference type="EMBL" id="HBKR01027665">
    <property type="protein sequence ID" value="CAE2321082.1"/>
    <property type="molecule type" value="Transcribed_RNA"/>
</dbReference>
<dbReference type="InterPro" id="IPR013786">
    <property type="entry name" value="AcylCoA_DH/ox_N"/>
</dbReference>
<dbReference type="Pfam" id="PF02771">
    <property type="entry name" value="Acyl-CoA_dh_N"/>
    <property type="match status" value="1"/>
</dbReference>
<evidence type="ECO:0000256" key="6">
    <source>
        <dbReference type="RuleBase" id="RU362125"/>
    </source>
</evidence>
<keyword evidence="4 6" id="KW-0274">FAD</keyword>
<dbReference type="GO" id="GO:0003995">
    <property type="term" value="F:acyl-CoA dehydrogenase activity"/>
    <property type="evidence" value="ECO:0007669"/>
    <property type="project" value="TreeGrafter"/>
</dbReference>
<evidence type="ECO:0000256" key="5">
    <source>
        <dbReference type="ARBA" id="ARBA00023002"/>
    </source>
</evidence>
<dbReference type="GO" id="GO:0033539">
    <property type="term" value="P:fatty acid beta-oxidation using acyl-CoA dehydrogenase"/>
    <property type="evidence" value="ECO:0007669"/>
    <property type="project" value="TreeGrafter"/>
</dbReference>
<evidence type="ECO:0000256" key="1">
    <source>
        <dbReference type="ARBA" id="ARBA00001974"/>
    </source>
</evidence>
<dbReference type="SUPFAM" id="SSF56645">
    <property type="entry name" value="Acyl-CoA dehydrogenase NM domain-like"/>
    <property type="match status" value="1"/>
</dbReference>
<evidence type="ECO:0000259" key="9">
    <source>
        <dbReference type="Pfam" id="PF02771"/>
    </source>
</evidence>
<dbReference type="InterPro" id="IPR006091">
    <property type="entry name" value="Acyl-CoA_Oxase/DH_mid-dom"/>
</dbReference>
<dbReference type="PANTHER" id="PTHR48083:SF28">
    <property type="entry name" value="ACYL-COA DEHYDROGENASE FAMILY PROTEIN (AFU_ORTHOLOGUE AFUA_6G10880)-RELATED"/>
    <property type="match status" value="1"/>
</dbReference>
<proteinExistence type="inferred from homology"/>
<dbReference type="InterPro" id="IPR036250">
    <property type="entry name" value="AcylCo_DH-like_C"/>
</dbReference>
<name>A0A7S4P207_9EUKA</name>
<dbReference type="FunFam" id="2.40.110.10:FF:000002">
    <property type="entry name" value="Acyl-CoA dehydrogenase fadE12"/>
    <property type="match status" value="1"/>
</dbReference>
<dbReference type="Pfam" id="PF02770">
    <property type="entry name" value="Acyl-CoA_dh_M"/>
    <property type="match status" value="1"/>
</dbReference>
<keyword evidence="5 6" id="KW-0560">Oxidoreductase</keyword>